<feature type="domain" description="FecR N-terminal" evidence="2">
    <location>
        <begin position="24"/>
        <end position="64"/>
    </location>
</feature>
<dbReference type="Pfam" id="PF04773">
    <property type="entry name" value="FecR"/>
    <property type="match status" value="1"/>
</dbReference>
<evidence type="ECO:0000313" key="3">
    <source>
        <dbReference type="EMBL" id="TDN46724.1"/>
    </source>
</evidence>
<dbReference type="GO" id="GO:0016989">
    <property type="term" value="F:sigma factor antagonist activity"/>
    <property type="evidence" value="ECO:0007669"/>
    <property type="project" value="TreeGrafter"/>
</dbReference>
<protein>
    <submittedName>
        <fullName evidence="3">FecR family protein</fullName>
    </submittedName>
</protein>
<comment type="caution">
    <text evidence="3">The sequence shown here is derived from an EMBL/GenBank/DDBJ whole genome shotgun (WGS) entry which is preliminary data.</text>
</comment>
<reference evidence="3 4" key="1">
    <citation type="submission" date="2019-03" db="EMBL/GenBank/DDBJ databases">
        <title>Genomic Encyclopedia of Type Strains, Phase IV (KMG-IV): sequencing the most valuable type-strain genomes for metagenomic binning, comparative biology and taxonomic classification.</title>
        <authorList>
            <person name="Goeker M."/>
        </authorList>
    </citation>
    <scope>NUCLEOTIDE SEQUENCE [LARGE SCALE GENOMIC DNA]</scope>
    <source>
        <strain evidence="3 4">DSM 12121</strain>
    </source>
</reference>
<dbReference type="Proteomes" id="UP000295129">
    <property type="component" value="Unassembled WGS sequence"/>
</dbReference>
<evidence type="ECO:0000313" key="4">
    <source>
        <dbReference type="Proteomes" id="UP000295129"/>
    </source>
</evidence>
<keyword evidence="4" id="KW-1185">Reference proteome</keyword>
<evidence type="ECO:0000259" key="2">
    <source>
        <dbReference type="Pfam" id="PF16220"/>
    </source>
</evidence>
<dbReference type="Gene3D" id="2.60.120.1440">
    <property type="match status" value="1"/>
</dbReference>
<dbReference type="PANTHER" id="PTHR30273:SF2">
    <property type="entry name" value="PROTEIN FECR"/>
    <property type="match status" value="1"/>
</dbReference>
<evidence type="ECO:0000259" key="1">
    <source>
        <dbReference type="Pfam" id="PF04773"/>
    </source>
</evidence>
<dbReference type="AlphaFoldDB" id="A0A4R6DQA5"/>
<sequence length="340" mass="37401">MSPPGRFAPLVPEAGALASTVVAEAAEWVVRLAHDDRPATRQACADWRALDPQHELAWQRLSALGRELRASARALPAPLAATTLEQARASLRRRRRDSIKWMLGLGAVGLGAWQGRDALQDFPAWQALRADLHTTTGQRSEHRLADGSQLVLNSRSAVDIDFDERQRRIWLRSGEIMVSTAPDAAGRPFIVSTEHGALLPVGTRFSVRRLDTPGRPIRLAVFEGAVDIRPAGPGAARRLPAGRQLAFTADSLLPERALHPGEDAWTRGMLIANRMPLADFIAELDRHRSGFLRCRADAAELQVTGAFPLDDIDGALAMLETILPLRVEHFSRYWTTVALR</sequence>
<accession>A0A4R6DQA5</accession>
<dbReference type="PIRSF" id="PIRSF018266">
    <property type="entry name" value="FecR"/>
    <property type="match status" value="1"/>
</dbReference>
<proteinExistence type="predicted"/>
<dbReference type="InterPro" id="IPR006860">
    <property type="entry name" value="FecR"/>
</dbReference>
<feature type="domain" description="FecR protein" evidence="1">
    <location>
        <begin position="131"/>
        <end position="226"/>
    </location>
</feature>
<dbReference type="PANTHER" id="PTHR30273">
    <property type="entry name" value="PERIPLASMIC SIGNAL SENSOR AND SIGMA FACTOR ACTIVATOR FECR-RELATED"/>
    <property type="match status" value="1"/>
</dbReference>
<dbReference type="RefSeq" id="WP_133594690.1">
    <property type="nucleotide sequence ID" value="NZ_SNVV01000026.1"/>
</dbReference>
<name>A0A4R6DQA5_9RHOO</name>
<dbReference type="Pfam" id="PF16220">
    <property type="entry name" value="DUF4880"/>
    <property type="match status" value="1"/>
</dbReference>
<dbReference type="OrthoDB" id="1100567at2"/>
<dbReference type="EMBL" id="SNVV01000026">
    <property type="protein sequence ID" value="TDN46724.1"/>
    <property type="molecule type" value="Genomic_DNA"/>
</dbReference>
<gene>
    <name evidence="3" type="ORF">C7389_12631</name>
</gene>
<dbReference type="InterPro" id="IPR032623">
    <property type="entry name" value="FecR_N"/>
</dbReference>
<dbReference type="InterPro" id="IPR012373">
    <property type="entry name" value="Ferrdict_sens_TM"/>
</dbReference>
<organism evidence="3 4">
    <name type="scientific">Azoarcus indigens</name>
    <dbReference type="NCBI Taxonomy" id="29545"/>
    <lineage>
        <taxon>Bacteria</taxon>
        <taxon>Pseudomonadati</taxon>
        <taxon>Pseudomonadota</taxon>
        <taxon>Betaproteobacteria</taxon>
        <taxon>Rhodocyclales</taxon>
        <taxon>Zoogloeaceae</taxon>
        <taxon>Azoarcus</taxon>
    </lineage>
</organism>